<dbReference type="InterPro" id="IPR009030">
    <property type="entry name" value="Growth_fac_rcpt_cys_sf"/>
</dbReference>
<dbReference type="SUPFAM" id="SSF57184">
    <property type="entry name" value="Growth factor receptor domain"/>
    <property type="match status" value="3"/>
</dbReference>
<keyword evidence="2" id="KW-1185">Reference proteome</keyword>
<proteinExistence type="predicted"/>
<gene>
    <name evidence="1" type="ORF">BSTOLATCC_MIC24335</name>
</gene>
<dbReference type="SMART" id="SM00261">
    <property type="entry name" value="FU"/>
    <property type="match status" value="6"/>
</dbReference>
<comment type="caution">
    <text evidence="1">The sequence shown here is derived from an EMBL/GenBank/DDBJ whole genome shotgun (WGS) entry which is preliminary data.</text>
</comment>
<dbReference type="AlphaFoldDB" id="A0AAU9J889"/>
<dbReference type="PANTHER" id="PTHR45756:SF1">
    <property type="entry name" value="PROTEIN KINASE DOMAIN CONTAINING PROTEIN"/>
    <property type="match status" value="1"/>
</dbReference>
<evidence type="ECO:0000313" key="1">
    <source>
        <dbReference type="EMBL" id="CAG9319788.1"/>
    </source>
</evidence>
<dbReference type="InterPro" id="IPR006212">
    <property type="entry name" value="Furin_repeat"/>
</dbReference>
<reference evidence="1" key="1">
    <citation type="submission" date="2021-09" db="EMBL/GenBank/DDBJ databases">
        <authorList>
            <consortium name="AG Swart"/>
            <person name="Singh M."/>
            <person name="Singh A."/>
            <person name="Seah K."/>
            <person name="Emmerich C."/>
        </authorList>
    </citation>
    <scope>NUCLEOTIDE SEQUENCE</scope>
    <source>
        <strain evidence="1">ATCC30299</strain>
    </source>
</reference>
<dbReference type="PANTHER" id="PTHR45756">
    <property type="entry name" value="PALMITOYLTRANSFERASE"/>
    <property type="match status" value="1"/>
</dbReference>
<dbReference type="Gene3D" id="2.10.220.10">
    <property type="entry name" value="Hormone Receptor, Insulin-like Growth Factor Receptor 1, Chain A, domain 2"/>
    <property type="match status" value="2"/>
</dbReference>
<dbReference type="EMBL" id="CAJZBQ010000023">
    <property type="protein sequence ID" value="CAG9319788.1"/>
    <property type="molecule type" value="Genomic_DNA"/>
</dbReference>
<name>A0AAU9J889_9CILI</name>
<sequence>MCIENCQVCNNTSCSVCNSMHYLDEVGGCSLCEFKFPNCQFCDGSVCKQCKSKYGVNSDGQCELCPKGCDWCQNGECLICDKGFYLDTDGQCKMCTSNCFNCNITTCFSCKSDFYLDSSEKCRPCPDNCNSCTEAGCNYCDYGFFVGTDNKCHSCSEKFGYLCNSCNEAACYYRDNHFFTSTDGTCAKCSDWFPGCDQCDHNHCLKCSLTYYMDINSNCNPCGSGCADCLNPTSCKTCLNGELPYSDGTCECNIRGSFFNSVTNRCDSCNVGCRSCDNSESCSKCWASGMASNGDGSCSCVQENYVFANGQCRPCSDYACETCKRIDIKTYSDYNYNYYSTTSSYNYNDYSVRCLTCKDGHYLWSGNCYSCPSGCSECSASTKQCKKCFDPDNMLIDDKTGACYCKPGYRWDDLTHSCKPCLSGCANCEGREDWCETCFDPKYMINGLNGICYCPSGMPFNQTSFRCEFLPSNCAEYGSSGCTRCNQGFFLYDNSGVLECLSCSESCNSCDPHPGCYLCGTTIEKDSSTCTSDNSVGYLTSFEDGNLILDFAYDLPEPLSLKEIIIKSPGNFDTSSWRMTQITARQYMITTNLQESDFPIDVRFKFNRG</sequence>
<dbReference type="InterPro" id="IPR053215">
    <property type="entry name" value="TKL_Ser/Thr_kinase"/>
</dbReference>
<accession>A0AAU9J889</accession>
<dbReference type="Proteomes" id="UP001162131">
    <property type="component" value="Unassembled WGS sequence"/>
</dbReference>
<evidence type="ECO:0000313" key="2">
    <source>
        <dbReference type="Proteomes" id="UP001162131"/>
    </source>
</evidence>
<organism evidence="1 2">
    <name type="scientific">Blepharisma stoltei</name>
    <dbReference type="NCBI Taxonomy" id="1481888"/>
    <lineage>
        <taxon>Eukaryota</taxon>
        <taxon>Sar</taxon>
        <taxon>Alveolata</taxon>
        <taxon>Ciliophora</taxon>
        <taxon>Postciliodesmatophora</taxon>
        <taxon>Heterotrichea</taxon>
        <taxon>Heterotrichida</taxon>
        <taxon>Blepharismidae</taxon>
        <taxon>Blepharisma</taxon>
    </lineage>
</organism>
<protein>
    <submittedName>
        <fullName evidence="1">Uncharacterized protein</fullName>
    </submittedName>
</protein>